<dbReference type="AlphaFoldDB" id="A0A6B0UA72"/>
<reference evidence="1" key="1">
    <citation type="submission" date="2019-12" db="EMBL/GenBank/DDBJ databases">
        <title>An insight into the sialome of adult female Ixodes ricinus ticks feeding for 6 days.</title>
        <authorList>
            <person name="Perner J."/>
            <person name="Ribeiro J.M.C."/>
        </authorList>
    </citation>
    <scope>NUCLEOTIDE SEQUENCE</scope>
    <source>
        <strain evidence="1">Semi-engorged</strain>
        <tissue evidence="1">Salivary glands</tissue>
    </source>
</reference>
<dbReference type="EMBL" id="GIFC01003934">
    <property type="protein sequence ID" value="MXU86017.1"/>
    <property type="molecule type" value="Transcribed_RNA"/>
</dbReference>
<organism evidence="1">
    <name type="scientific">Ixodes ricinus</name>
    <name type="common">Common tick</name>
    <name type="synonym">Acarus ricinus</name>
    <dbReference type="NCBI Taxonomy" id="34613"/>
    <lineage>
        <taxon>Eukaryota</taxon>
        <taxon>Metazoa</taxon>
        <taxon>Ecdysozoa</taxon>
        <taxon>Arthropoda</taxon>
        <taxon>Chelicerata</taxon>
        <taxon>Arachnida</taxon>
        <taxon>Acari</taxon>
        <taxon>Parasitiformes</taxon>
        <taxon>Ixodida</taxon>
        <taxon>Ixodoidea</taxon>
        <taxon>Ixodidae</taxon>
        <taxon>Ixodinae</taxon>
        <taxon>Ixodes</taxon>
    </lineage>
</organism>
<sequence>MGLFFVMRALFSSLSFSMSSSCLTWRFSSTSSLAFTFFVVSVPSSCSRFRISGSYASGKPISITSATSLSVKAYPAVKSILCRFIIRPR</sequence>
<proteinExistence type="predicted"/>
<evidence type="ECO:0000313" key="1">
    <source>
        <dbReference type="EMBL" id="MXU86017.1"/>
    </source>
</evidence>
<protein>
    <submittedName>
        <fullName evidence="1">Putative secreted protein</fullName>
    </submittedName>
</protein>
<name>A0A6B0UA72_IXORI</name>
<accession>A0A6B0UA72</accession>